<sequence length="107" mass="11891">MSKLFIGGLSWHTTDEGLRDGFSKFGQIEDAVVVKDRDTGRSRGFGFVRFATEAEADAAVEEMNNQEFDGRQIRVDKASERPPRNDGGFQGRGGYNQRGGFNGGNWR</sequence>
<keyword evidence="6" id="KW-1185">Reference proteome</keyword>
<evidence type="ECO:0000259" key="4">
    <source>
        <dbReference type="PROSITE" id="PS50102"/>
    </source>
</evidence>
<organism evidence="5 6">
    <name type="scientific">Aspergillus caelatus</name>
    <dbReference type="NCBI Taxonomy" id="61420"/>
    <lineage>
        <taxon>Eukaryota</taxon>
        <taxon>Fungi</taxon>
        <taxon>Dikarya</taxon>
        <taxon>Ascomycota</taxon>
        <taxon>Pezizomycotina</taxon>
        <taxon>Eurotiomycetes</taxon>
        <taxon>Eurotiomycetidae</taxon>
        <taxon>Eurotiales</taxon>
        <taxon>Aspergillaceae</taxon>
        <taxon>Aspergillus</taxon>
        <taxon>Aspergillus subgen. Circumdati</taxon>
    </lineage>
</organism>
<dbReference type="InterPro" id="IPR035979">
    <property type="entry name" value="RBD_domain_sf"/>
</dbReference>
<protein>
    <recommendedName>
        <fullName evidence="4">RRM domain-containing protein</fullName>
    </recommendedName>
</protein>
<evidence type="ECO:0000256" key="3">
    <source>
        <dbReference type="SAM" id="MobiDB-lite"/>
    </source>
</evidence>
<proteinExistence type="predicted"/>
<evidence type="ECO:0000313" key="6">
    <source>
        <dbReference type="Proteomes" id="UP000326268"/>
    </source>
</evidence>
<feature type="compositionally biased region" description="Basic and acidic residues" evidence="3">
    <location>
        <begin position="71"/>
        <end position="84"/>
    </location>
</feature>
<feature type="compositionally biased region" description="Gly residues" evidence="3">
    <location>
        <begin position="88"/>
        <end position="107"/>
    </location>
</feature>
<dbReference type="RefSeq" id="XP_031920317.1">
    <property type="nucleotide sequence ID" value="XM_032069507.1"/>
</dbReference>
<dbReference type="Proteomes" id="UP000326268">
    <property type="component" value="Unassembled WGS sequence"/>
</dbReference>
<dbReference type="SUPFAM" id="SSF54928">
    <property type="entry name" value="RNA-binding domain, RBD"/>
    <property type="match status" value="1"/>
</dbReference>
<keyword evidence="1 2" id="KW-0694">RNA-binding</keyword>
<gene>
    <name evidence="5" type="ORF">BDV27DRAFT_139723</name>
</gene>
<dbReference type="SMART" id="SM00360">
    <property type="entry name" value="RRM"/>
    <property type="match status" value="1"/>
</dbReference>
<name>A0A5N6ZJU2_9EURO</name>
<dbReference type="InterPro" id="IPR012677">
    <property type="entry name" value="Nucleotide-bd_a/b_plait_sf"/>
</dbReference>
<dbReference type="InterPro" id="IPR052462">
    <property type="entry name" value="SLIRP/GR-RBP-like"/>
</dbReference>
<dbReference type="InterPro" id="IPR000504">
    <property type="entry name" value="RRM_dom"/>
</dbReference>
<evidence type="ECO:0000256" key="1">
    <source>
        <dbReference type="ARBA" id="ARBA00022884"/>
    </source>
</evidence>
<dbReference type="FunFam" id="3.30.70.330:FF:000684">
    <property type="entry name" value="Putative glycine-rich RNA-binding protein"/>
    <property type="match status" value="1"/>
</dbReference>
<dbReference type="PROSITE" id="PS50102">
    <property type="entry name" value="RRM"/>
    <property type="match status" value="1"/>
</dbReference>
<accession>A0A5N6ZJU2</accession>
<feature type="region of interest" description="Disordered" evidence="3">
    <location>
        <begin position="71"/>
        <end position="107"/>
    </location>
</feature>
<dbReference type="EMBL" id="ML738078">
    <property type="protein sequence ID" value="KAE8357236.1"/>
    <property type="molecule type" value="Genomic_DNA"/>
</dbReference>
<dbReference type="GO" id="GO:0003723">
    <property type="term" value="F:RNA binding"/>
    <property type="evidence" value="ECO:0007669"/>
    <property type="project" value="UniProtKB-UniRule"/>
</dbReference>
<feature type="domain" description="RRM" evidence="4">
    <location>
        <begin position="2"/>
        <end position="80"/>
    </location>
</feature>
<dbReference type="OrthoDB" id="439808at2759"/>
<evidence type="ECO:0000313" key="5">
    <source>
        <dbReference type="EMBL" id="KAE8357236.1"/>
    </source>
</evidence>
<dbReference type="GeneID" id="43653953"/>
<evidence type="ECO:0000256" key="2">
    <source>
        <dbReference type="PROSITE-ProRule" id="PRU00176"/>
    </source>
</evidence>
<reference evidence="5 6" key="1">
    <citation type="submission" date="2019-04" db="EMBL/GenBank/DDBJ databases">
        <title>Friends and foes A comparative genomics studyof 23 Aspergillus species from section Flavi.</title>
        <authorList>
            <consortium name="DOE Joint Genome Institute"/>
            <person name="Kjaerbolling I."/>
            <person name="Vesth T."/>
            <person name="Frisvad J.C."/>
            <person name="Nybo J.L."/>
            <person name="Theobald S."/>
            <person name="Kildgaard S."/>
            <person name="Isbrandt T."/>
            <person name="Kuo A."/>
            <person name="Sato A."/>
            <person name="Lyhne E.K."/>
            <person name="Kogle M.E."/>
            <person name="Wiebenga A."/>
            <person name="Kun R.S."/>
            <person name="Lubbers R.J."/>
            <person name="Makela M.R."/>
            <person name="Barry K."/>
            <person name="Chovatia M."/>
            <person name="Clum A."/>
            <person name="Daum C."/>
            <person name="Haridas S."/>
            <person name="He G."/>
            <person name="LaButti K."/>
            <person name="Lipzen A."/>
            <person name="Mondo S."/>
            <person name="Riley R."/>
            <person name="Salamov A."/>
            <person name="Simmons B.A."/>
            <person name="Magnuson J.K."/>
            <person name="Henrissat B."/>
            <person name="Mortensen U.H."/>
            <person name="Larsen T.O."/>
            <person name="Devries R.P."/>
            <person name="Grigoriev I.V."/>
            <person name="Machida M."/>
            <person name="Baker S.E."/>
            <person name="Andersen M.R."/>
        </authorList>
    </citation>
    <scope>NUCLEOTIDE SEQUENCE [LARGE SCALE GENOMIC DNA]</scope>
    <source>
        <strain evidence="5 6">CBS 763.97</strain>
    </source>
</reference>
<dbReference type="AlphaFoldDB" id="A0A5N6ZJU2"/>
<dbReference type="Gene3D" id="3.30.70.330">
    <property type="match status" value="1"/>
</dbReference>
<dbReference type="PANTHER" id="PTHR48027">
    <property type="entry name" value="HETEROGENEOUS NUCLEAR RIBONUCLEOPROTEIN 87F-RELATED"/>
    <property type="match status" value="1"/>
</dbReference>
<dbReference type="Pfam" id="PF00076">
    <property type="entry name" value="RRM_1"/>
    <property type="match status" value="1"/>
</dbReference>